<evidence type="ECO:0000313" key="5">
    <source>
        <dbReference type="EMBL" id="SDT16555.1"/>
    </source>
</evidence>
<protein>
    <submittedName>
        <fullName evidence="5">L-glutamine synthetase</fullName>
    </submittedName>
</protein>
<dbReference type="SUPFAM" id="SSF55931">
    <property type="entry name" value="Glutamine synthetase/guanido kinase"/>
    <property type="match status" value="1"/>
</dbReference>
<dbReference type="OrthoDB" id="9789509at2"/>
<sequence length="448" mass="49795">MTSLSAAQSLSQRLDGIGEVEFLIPDMNGIPRGKVIHARNFIEGRRVQMAYGVLVQCLTGEYPDPRYYGYDDSDFILHPLPGQLHITPWTATPRALALCEVLEMDGAPSKLSSRSMLQRVVEGYAARGWAPKVATEMEFYLFEQNADVQQPFRPPVGLDGRREVGSQAFAVGSVTGLQPFFAELKAAMTALGIPCEAVMHEMGLSQYEVNFTHDDPLLIADQTFLFKYLLHEVALKHGLIAVCMAKPLSKMPGSSMHIHQSVVDQSGQNIFTDPDSLQATAAFRYYLGGMQAHLGDLILLMAPNINSYQRYCHTYASPNNLCWSNDNRRTGLRVPASEPDARRVENRVPGADANPYLAVAASLAAGLHGIDHALEPDLPAQGEFEVPEDLRLSCTLHRAIRRLERSSMAREAFTDEFIDGYLACKRVELEHFLDEISPWERRFLGSVI</sequence>
<dbReference type="InterPro" id="IPR036651">
    <property type="entry name" value="Gln_synt_N_sf"/>
</dbReference>
<dbReference type="Gene3D" id="3.30.590.10">
    <property type="entry name" value="Glutamine synthetase/guanido kinase, catalytic domain"/>
    <property type="match status" value="1"/>
</dbReference>
<dbReference type="PROSITE" id="PS51987">
    <property type="entry name" value="GS_CATALYTIC"/>
    <property type="match status" value="1"/>
</dbReference>
<evidence type="ECO:0000256" key="1">
    <source>
        <dbReference type="ARBA" id="ARBA00022598"/>
    </source>
</evidence>
<dbReference type="Pfam" id="PF00120">
    <property type="entry name" value="Gln-synt_C"/>
    <property type="match status" value="1"/>
</dbReference>
<dbReference type="Proteomes" id="UP000243426">
    <property type="component" value="Chromosome I"/>
</dbReference>
<comment type="similarity">
    <text evidence="2 3">Belongs to the glutamine synthetase family.</text>
</comment>
<dbReference type="STRING" id="797277.SAMN05216198_3857"/>
<keyword evidence="6" id="KW-1185">Reference proteome</keyword>
<dbReference type="GO" id="GO:0006542">
    <property type="term" value="P:glutamine biosynthetic process"/>
    <property type="evidence" value="ECO:0007669"/>
    <property type="project" value="InterPro"/>
</dbReference>
<evidence type="ECO:0000313" key="6">
    <source>
        <dbReference type="Proteomes" id="UP000243426"/>
    </source>
</evidence>
<dbReference type="SUPFAM" id="SSF54368">
    <property type="entry name" value="Glutamine synthetase, N-terminal domain"/>
    <property type="match status" value="1"/>
</dbReference>
<evidence type="ECO:0000256" key="2">
    <source>
        <dbReference type="PROSITE-ProRule" id="PRU01331"/>
    </source>
</evidence>
<dbReference type="GO" id="GO:0004356">
    <property type="term" value="F:glutamine synthetase activity"/>
    <property type="evidence" value="ECO:0007669"/>
    <property type="project" value="InterPro"/>
</dbReference>
<dbReference type="InterPro" id="IPR008146">
    <property type="entry name" value="Gln_synth_cat_dom"/>
</dbReference>
<dbReference type="SMART" id="SM01230">
    <property type="entry name" value="Gln-synt_C"/>
    <property type="match status" value="1"/>
</dbReference>
<proteinExistence type="inferred from homology"/>
<evidence type="ECO:0000256" key="3">
    <source>
        <dbReference type="RuleBase" id="RU000384"/>
    </source>
</evidence>
<reference evidence="6" key="1">
    <citation type="submission" date="2016-10" db="EMBL/GenBank/DDBJ databases">
        <authorList>
            <person name="Varghese N."/>
            <person name="Submissions S."/>
        </authorList>
    </citation>
    <scope>NUCLEOTIDE SEQUENCE [LARGE SCALE GENOMIC DNA]</scope>
    <source>
        <strain evidence="6">2SM5</strain>
    </source>
</reference>
<evidence type="ECO:0000259" key="4">
    <source>
        <dbReference type="PROSITE" id="PS51987"/>
    </source>
</evidence>
<dbReference type="PANTHER" id="PTHR43785">
    <property type="entry name" value="GAMMA-GLUTAMYLPUTRESCINE SYNTHETASE"/>
    <property type="match status" value="1"/>
</dbReference>
<dbReference type="PANTHER" id="PTHR43785:SF3">
    <property type="entry name" value="GS CATALYTIC DOMAIN-CONTAINING PROTEIN"/>
    <property type="match status" value="1"/>
</dbReference>
<name>A0A1H1Y596_9GAMM</name>
<dbReference type="AlphaFoldDB" id="A0A1H1Y596"/>
<organism evidence="5 6">
    <name type="scientific">Halopseudomonas litoralis</name>
    <dbReference type="NCBI Taxonomy" id="797277"/>
    <lineage>
        <taxon>Bacteria</taxon>
        <taxon>Pseudomonadati</taxon>
        <taxon>Pseudomonadota</taxon>
        <taxon>Gammaproteobacteria</taxon>
        <taxon>Pseudomonadales</taxon>
        <taxon>Pseudomonadaceae</taxon>
        <taxon>Halopseudomonas</taxon>
    </lineage>
</organism>
<dbReference type="Gene3D" id="3.10.20.70">
    <property type="entry name" value="Glutamine synthetase, N-terminal domain"/>
    <property type="match status" value="1"/>
</dbReference>
<gene>
    <name evidence="5" type="ORF">SAMN05216198_3857</name>
</gene>
<accession>A0A1H1Y596</accession>
<dbReference type="GO" id="GO:0006598">
    <property type="term" value="P:polyamine catabolic process"/>
    <property type="evidence" value="ECO:0007669"/>
    <property type="project" value="TreeGrafter"/>
</dbReference>
<dbReference type="EMBL" id="LT629748">
    <property type="protein sequence ID" value="SDT16555.1"/>
    <property type="molecule type" value="Genomic_DNA"/>
</dbReference>
<feature type="domain" description="GS catalytic" evidence="4">
    <location>
        <begin position="113"/>
        <end position="448"/>
    </location>
</feature>
<dbReference type="RefSeq" id="WP_090276016.1">
    <property type="nucleotide sequence ID" value="NZ_LT629748.1"/>
</dbReference>
<dbReference type="InterPro" id="IPR014746">
    <property type="entry name" value="Gln_synth/guanido_kin_cat_dom"/>
</dbReference>
<keyword evidence="1" id="KW-0436">Ligase</keyword>